<evidence type="ECO:0000313" key="3">
    <source>
        <dbReference type="Proteomes" id="UP001628156"/>
    </source>
</evidence>
<feature type="transmembrane region" description="Helical" evidence="1">
    <location>
        <begin position="65"/>
        <end position="86"/>
    </location>
</feature>
<dbReference type="PANTHER" id="PTHR36513:SF1">
    <property type="entry name" value="TRANSMEMBRANE PROTEIN"/>
    <property type="match status" value="1"/>
</dbReference>
<feature type="transmembrane region" description="Helical" evidence="1">
    <location>
        <begin position="106"/>
        <end position="127"/>
    </location>
</feature>
<name>A0ABQ0DXU0_9EUKA</name>
<keyword evidence="1" id="KW-0472">Membrane</keyword>
<comment type="caution">
    <text evidence="2">The sequence shown here is derived from an EMBL/GenBank/DDBJ whole genome shotgun (WGS) entry which is preliminary data.</text>
</comment>
<organism evidence="2 3">
    <name type="scientific">Entamoeba nuttalli</name>
    <dbReference type="NCBI Taxonomy" id="412467"/>
    <lineage>
        <taxon>Eukaryota</taxon>
        <taxon>Amoebozoa</taxon>
        <taxon>Evosea</taxon>
        <taxon>Archamoebae</taxon>
        <taxon>Mastigamoebida</taxon>
        <taxon>Entamoebidae</taxon>
        <taxon>Entamoeba</taxon>
    </lineage>
</organism>
<dbReference type="PANTHER" id="PTHR36513">
    <property type="entry name" value="ABC TRANSMEMBRANE TYPE-1 DOMAIN-CONTAINING PROTEIN"/>
    <property type="match status" value="1"/>
</dbReference>
<keyword evidence="3" id="KW-1185">Reference proteome</keyword>
<feature type="transmembrane region" description="Helical" evidence="1">
    <location>
        <begin position="134"/>
        <end position="153"/>
    </location>
</feature>
<dbReference type="EMBL" id="BAAFRS010000350">
    <property type="protein sequence ID" value="GAB1227682.1"/>
    <property type="molecule type" value="Genomic_DNA"/>
</dbReference>
<keyword evidence="1" id="KW-0812">Transmembrane</keyword>
<accession>A0ABQ0DXU0</accession>
<proteinExistence type="predicted"/>
<protein>
    <submittedName>
        <fullName evidence="2">Uncharacterized protein</fullName>
    </submittedName>
</protein>
<sequence length="633" mass="73048">MNSNLTLSSSTTLDDDDSSVDIIDIESITQNEIESVKEIFKAMTQRRYERKFLGRDPFSTTSRKISFLFIFSLGGYLLGLIIKYFINTIENDQQSSIDETTNSFGLFLIQHLNEILIMIVMTISITLSLHILKPFIVVLMFELYWFTIFFFLFEAYNSFSLTVLSILILVIVVLFTLLFSIFFSTILKHIPLFIFLRPTIVSVEESSKGFRRYILETINFITRRKKKYTLEGKLNNNSLEGTIVWVDNQMLGESLTGEWRNKMLVGPFESILIGQRSLIHSVTLMAYNSKFYQGILSFYYSLISVECCYSGTILYNLPKVTQIYSRKCQCIGDCSCCRDIIGDIHSVKETSTIDSLNVQLNENTNMINVSSSSKELNEVTLRISKRNDSKMKAIKISGLEEESKLAIIYLTGSIHKEQRQKEFAQFLALAKFPETVFPIICHLSQNNETPDYNDPYLHIAFSNLLQSILSTQTQHINFIATSDTLLFLFKSYSLWSTLINDSIHIDNLIIINPMDIPTINYSLYKKDWTSLFTLCKRTTIYSLTSSLSSIHLLEFILKVKRSSHLNSSYEKLDIIDVDDLDQTNYFSLNEVFIQDIVELLLFNKPARLRMTSLQQYSSNFFKFSLVPKFVRMV</sequence>
<gene>
    <name evidence="2" type="ORF">ENUP19_0350G0002</name>
</gene>
<keyword evidence="1" id="KW-1133">Transmembrane helix</keyword>
<dbReference type="Proteomes" id="UP001628156">
    <property type="component" value="Unassembled WGS sequence"/>
</dbReference>
<evidence type="ECO:0000256" key="1">
    <source>
        <dbReference type="SAM" id="Phobius"/>
    </source>
</evidence>
<feature type="transmembrane region" description="Helical" evidence="1">
    <location>
        <begin position="159"/>
        <end position="187"/>
    </location>
</feature>
<reference evidence="2 3" key="1">
    <citation type="journal article" date="2019" name="PLoS Negl. Trop. Dis.">
        <title>Whole genome sequencing of Entamoeba nuttalli reveals mammalian host-related molecular signatures and a novel octapeptide-repeat surface protein.</title>
        <authorList>
            <person name="Tanaka M."/>
            <person name="Makiuchi T."/>
            <person name="Komiyama T."/>
            <person name="Shiina T."/>
            <person name="Osaki K."/>
            <person name="Tachibana H."/>
        </authorList>
    </citation>
    <scope>NUCLEOTIDE SEQUENCE [LARGE SCALE GENOMIC DNA]</scope>
    <source>
        <strain evidence="2 3">P19-061405</strain>
    </source>
</reference>
<evidence type="ECO:0000313" key="2">
    <source>
        <dbReference type="EMBL" id="GAB1227682.1"/>
    </source>
</evidence>